<evidence type="ECO:0000313" key="2">
    <source>
        <dbReference type="Proteomes" id="UP000887565"/>
    </source>
</evidence>
<proteinExistence type="predicted"/>
<dbReference type="WBParaSite" id="nRc.2.0.1.t10475-RA">
    <property type="protein sequence ID" value="nRc.2.0.1.t10475-RA"/>
    <property type="gene ID" value="nRc.2.0.1.g10475"/>
</dbReference>
<dbReference type="Proteomes" id="UP000887565">
    <property type="component" value="Unplaced"/>
</dbReference>
<sequence length="75" mass="8308">MPTEDVVPTICIFQTAIIAIRVRLLGTRGDGCGQELFDVVADEEAGCRHRPVHPQCHGDNNSGRDRPDCDMKNLF</sequence>
<reference evidence="3" key="1">
    <citation type="submission" date="2022-11" db="UniProtKB">
        <authorList>
            <consortium name="WormBaseParasite"/>
        </authorList>
    </citation>
    <scope>IDENTIFICATION</scope>
</reference>
<dbReference type="AlphaFoldDB" id="A0A915I8I5"/>
<feature type="compositionally biased region" description="Basic and acidic residues" evidence="1">
    <location>
        <begin position="62"/>
        <end position="75"/>
    </location>
</feature>
<feature type="region of interest" description="Disordered" evidence="1">
    <location>
        <begin position="49"/>
        <end position="75"/>
    </location>
</feature>
<evidence type="ECO:0000313" key="3">
    <source>
        <dbReference type="WBParaSite" id="nRc.2.0.1.t10475-RA"/>
    </source>
</evidence>
<protein>
    <submittedName>
        <fullName evidence="3">Uncharacterized protein</fullName>
    </submittedName>
</protein>
<organism evidence="2 3">
    <name type="scientific">Romanomermis culicivorax</name>
    <name type="common">Nematode worm</name>
    <dbReference type="NCBI Taxonomy" id="13658"/>
    <lineage>
        <taxon>Eukaryota</taxon>
        <taxon>Metazoa</taxon>
        <taxon>Ecdysozoa</taxon>
        <taxon>Nematoda</taxon>
        <taxon>Enoplea</taxon>
        <taxon>Dorylaimia</taxon>
        <taxon>Mermithida</taxon>
        <taxon>Mermithoidea</taxon>
        <taxon>Mermithidae</taxon>
        <taxon>Romanomermis</taxon>
    </lineage>
</organism>
<keyword evidence="2" id="KW-1185">Reference proteome</keyword>
<name>A0A915I8I5_ROMCU</name>
<accession>A0A915I8I5</accession>
<evidence type="ECO:0000256" key="1">
    <source>
        <dbReference type="SAM" id="MobiDB-lite"/>
    </source>
</evidence>